<dbReference type="InterPro" id="IPR036291">
    <property type="entry name" value="NAD(P)-bd_dom_sf"/>
</dbReference>
<comment type="caution">
    <text evidence="2">The sequence shown here is derived from an EMBL/GenBank/DDBJ whole genome shotgun (WGS) entry which is preliminary data.</text>
</comment>
<reference evidence="2 3" key="1">
    <citation type="submission" date="2023-08" db="EMBL/GenBank/DDBJ databases">
        <title>Black Yeasts Isolated from many extreme environments.</title>
        <authorList>
            <person name="Coleine C."/>
            <person name="Stajich J.E."/>
            <person name="Selbmann L."/>
        </authorList>
    </citation>
    <scope>NUCLEOTIDE SEQUENCE [LARGE SCALE GENOMIC DNA]</scope>
    <source>
        <strain evidence="2 3">CCFEE 6328</strain>
    </source>
</reference>
<dbReference type="InterPro" id="IPR051783">
    <property type="entry name" value="NAD(P)-dependent_oxidoreduct"/>
</dbReference>
<dbReference type="PANTHER" id="PTHR48079">
    <property type="entry name" value="PROTEIN YEEZ"/>
    <property type="match status" value="1"/>
</dbReference>
<dbReference type="Pfam" id="PF07993">
    <property type="entry name" value="NAD_binding_4"/>
    <property type="match status" value="1"/>
</dbReference>
<accession>A0ABR0JA61</accession>
<keyword evidence="3" id="KW-1185">Reference proteome</keyword>
<gene>
    <name evidence="2" type="ORF">LTR69_006193</name>
</gene>
<organism evidence="2 3">
    <name type="scientific">Exophiala sideris</name>
    <dbReference type="NCBI Taxonomy" id="1016849"/>
    <lineage>
        <taxon>Eukaryota</taxon>
        <taxon>Fungi</taxon>
        <taxon>Dikarya</taxon>
        <taxon>Ascomycota</taxon>
        <taxon>Pezizomycotina</taxon>
        <taxon>Eurotiomycetes</taxon>
        <taxon>Chaetothyriomycetidae</taxon>
        <taxon>Chaetothyriales</taxon>
        <taxon>Herpotrichiellaceae</taxon>
        <taxon>Exophiala</taxon>
    </lineage>
</organism>
<name>A0ABR0JA61_9EURO</name>
<dbReference type="Proteomes" id="UP001345691">
    <property type="component" value="Unassembled WGS sequence"/>
</dbReference>
<dbReference type="SUPFAM" id="SSF51735">
    <property type="entry name" value="NAD(P)-binding Rossmann-fold domains"/>
    <property type="match status" value="1"/>
</dbReference>
<proteinExistence type="predicted"/>
<protein>
    <recommendedName>
        <fullName evidence="1">Thioester reductase (TE) domain-containing protein</fullName>
    </recommendedName>
</protein>
<feature type="domain" description="Thioester reductase (TE)" evidence="1">
    <location>
        <begin position="19"/>
        <end position="59"/>
    </location>
</feature>
<evidence type="ECO:0000259" key="1">
    <source>
        <dbReference type="Pfam" id="PF07993"/>
    </source>
</evidence>
<dbReference type="Gene3D" id="3.40.50.720">
    <property type="entry name" value="NAD(P)-binding Rossmann-like Domain"/>
    <property type="match status" value="2"/>
</dbReference>
<dbReference type="InterPro" id="IPR013120">
    <property type="entry name" value="FAR_NAD-bd"/>
</dbReference>
<dbReference type="EMBL" id="JAVRRF010000012">
    <property type="protein sequence ID" value="KAK5059604.1"/>
    <property type="molecule type" value="Genomic_DNA"/>
</dbReference>
<dbReference type="PANTHER" id="PTHR48079:SF6">
    <property type="entry name" value="NAD(P)-BINDING DOMAIN-CONTAINING PROTEIN-RELATED"/>
    <property type="match status" value="1"/>
</dbReference>
<evidence type="ECO:0000313" key="3">
    <source>
        <dbReference type="Proteomes" id="UP001345691"/>
    </source>
</evidence>
<evidence type="ECO:0000313" key="2">
    <source>
        <dbReference type="EMBL" id="KAK5059604.1"/>
    </source>
</evidence>
<sequence length="342" mass="36277">MQSPTAATTTSPRSPSVFLTGVTGFVGGTILASLCKVHSQIRIKALVRRETDAKELQSVYSNLTPIIGDLSSLSLLTSQAAEVDLVVHAGGDNVPAVCAMIDGLASQNSTGSPLPRLISLTGPRSLIDLSLPITGNLREGSRPWSDVADAKAILAVPEDRMHAGADQAIIAHSVAKGVGTMLLSPGQLWGRGKGHIKKESGAGLYYATVKSRGRAFVLGEGTATWSWVSIGDLGDAVVFLIEQATMSGNTRSRHVGVNQDGYYFVRTGDLSMMERAKAITARLSLGDVESVSVQVAKEIHPFGPIMWGCGERTRADKLAELGWKPKEADWQALMEEEGGERA</sequence>